<keyword evidence="1" id="KW-1133">Transmembrane helix</keyword>
<dbReference type="AlphaFoldDB" id="A0A6J4RIZ8"/>
<proteinExistence type="predicted"/>
<organism evidence="2">
    <name type="scientific">uncultured Solirubrobacteraceae bacterium</name>
    <dbReference type="NCBI Taxonomy" id="1162706"/>
    <lineage>
        <taxon>Bacteria</taxon>
        <taxon>Bacillati</taxon>
        <taxon>Actinomycetota</taxon>
        <taxon>Thermoleophilia</taxon>
        <taxon>Solirubrobacterales</taxon>
        <taxon>Solirubrobacteraceae</taxon>
        <taxon>environmental samples</taxon>
    </lineage>
</organism>
<sequence>MLPFFSSFDLLVAASVVSAVTGLGSAIFLLARRQQASAIPSPEVVAEVAEAAEAPQPAAA</sequence>
<evidence type="ECO:0000313" key="2">
    <source>
        <dbReference type="EMBL" id="CAA9473853.1"/>
    </source>
</evidence>
<evidence type="ECO:0000256" key="1">
    <source>
        <dbReference type="SAM" id="Phobius"/>
    </source>
</evidence>
<keyword evidence="1" id="KW-0812">Transmembrane</keyword>
<protein>
    <submittedName>
        <fullName evidence="2">Uncharacterized protein</fullName>
    </submittedName>
</protein>
<feature type="transmembrane region" description="Helical" evidence="1">
    <location>
        <begin position="12"/>
        <end position="31"/>
    </location>
</feature>
<keyword evidence="1" id="KW-0472">Membrane</keyword>
<name>A0A6J4RIZ8_9ACTN</name>
<accession>A0A6J4RIZ8</accession>
<reference evidence="2" key="1">
    <citation type="submission" date="2020-02" db="EMBL/GenBank/DDBJ databases">
        <authorList>
            <person name="Meier V. D."/>
        </authorList>
    </citation>
    <scope>NUCLEOTIDE SEQUENCE</scope>
    <source>
        <strain evidence="2">AVDCRST_MAG30</strain>
    </source>
</reference>
<dbReference type="EMBL" id="CADCVS010000059">
    <property type="protein sequence ID" value="CAA9473853.1"/>
    <property type="molecule type" value="Genomic_DNA"/>
</dbReference>
<gene>
    <name evidence="2" type="ORF">AVDCRST_MAG30-306</name>
</gene>